<organism evidence="1 2">
    <name type="scientific">Clonorchis sinensis</name>
    <name type="common">Chinese liver fluke</name>
    <dbReference type="NCBI Taxonomy" id="79923"/>
    <lineage>
        <taxon>Eukaryota</taxon>
        <taxon>Metazoa</taxon>
        <taxon>Spiralia</taxon>
        <taxon>Lophotrochozoa</taxon>
        <taxon>Platyhelminthes</taxon>
        <taxon>Trematoda</taxon>
        <taxon>Digenea</taxon>
        <taxon>Opisthorchiida</taxon>
        <taxon>Opisthorchiata</taxon>
        <taxon>Opisthorchiidae</taxon>
        <taxon>Clonorchis</taxon>
    </lineage>
</organism>
<dbReference type="EMBL" id="DF142967">
    <property type="protein sequence ID" value="GAA49551.1"/>
    <property type="molecule type" value="Genomic_DNA"/>
</dbReference>
<protein>
    <submittedName>
        <fullName evidence="1">PCLO piccolo</fullName>
    </submittedName>
</protein>
<accession>G7Y9B6</accession>
<dbReference type="AlphaFoldDB" id="G7Y9B6"/>
<evidence type="ECO:0000313" key="1">
    <source>
        <dbReference type="EMBL" id="GAA49551.1"/>
    </source>
</evidence>
<name>G7Y9B6_CLOSI</name>
<reference key="2">
    <citation type="submission" date="2011-10" db="EMBL/GenBank/DDBJ databases">
        <title>The genome and transcriptome sequence of Clonorchis sinensis provide insights into the carcinogenic liver fluke.</title>
        <authorList>
            <person name="Wang X."/>
            <person name="Huang Y."/>
            <person name="Chen W."/>
            <person name="Liu H."/>
            <person name="Guo L."/>
            <person name="Chen Y."/>
            <person name="Luo F."/>
            <person name="Zhou W."/>
            <person name="Sun J."/>
            <person name="Mao Q."/>
            <person name="Liang P."/>
            <person name="Zhou C."/>
            <person name="Tian Y."/>
            <person name="Men J."/>
            <person name="Lv X."/>
            <person name="Huang L."/>
            <person name="Zhou J."/>
            <person name="Hu Y."/>
            <person name="Li R."/>
            <person name="Zhang F."/>
            <person name="Lei H."/>
            <person name="Li X."/>
            <person name="Hu X."/>
            <person name="Liang C."/>
            <person name="Xu J."/>
            <person name="Wu Z."/>
            <person name="Yu X."/>
        </authorList>
    </citation>
    <scope>NUCLEOTIDE SEQUENCE</scope>
    <source>
        <strain>Henan</strain>
    </source>
</reference>
<evidence type="ECO:0000313" key="2">
    <source>
        <dbReference type="Proteomes" id="UP000008909"/>
    </source>
</evidence>
<sequence length="220" mass="25290">MGTGRKWPERVNMVERRRSFSLHHEKSAQKALTILRMIRRTLFRITRMDIQILYGAYVKLPLEYINQVVYSERKKNVKFTPRVQQPAAKMVTGLKFVDYGVGLAVLDLLPLEYRHLRGNPKLTRGLFKQGNRIYGKNRCTVVAMTHQSSRVSLDNHSYYFGEFGADDQVGESEVASDFGRGCSKRPVPPSFTQPDWSPVCTHMVHVTLHRPDSINVNLQV</sequence>
<keyword evidence="2" id="KW-1185">Reference proteome</keyword>
<gene>
    <name evidence="1" type="ORF">CLF_103216</name>
</gene>
<reference evidence="1" key="1">
    <citation type="journal article" date="2011" name="Genome Biol.">
        <title>The draft genome of the carcinogenic human liver fluke Clonorchis sinensis.</title>
        <authorList>
            <person name="Wang X."/>
            <person name="Chen W."/>
            <person name="Huang Y."/>
            <person name="Sun J."/>
            <person name="Men J."/>
            <person name="Liu H."/>
            <person name="Luo F."/>
            <person name="Guo L."/>
            <person name="Lv X."/>
            <person name="Deng C."/>
            <person name="Zhou C."/>
            <person name="Fan Y."/>
            <person name="Li X."/>
            <person name="Huang L."/>
            <person name="Hu Y."/>
            <person name="Liang C."/>
            <person name="Hu X."/>
            <person name="Xu J."/>
            <person name="Yu X."/>
        </authorList>
    </citation>
    <scope>NUCLEOTIDE SEQUENCE [LARGE SCALE GENOMIC DNA]</scope>
    <source>
        <strain evidence="1">Henan</strain>
    </source>
</reference>
<dbReference type="Proteomes" id="UP000008909">
    <property type="component" value="Unassembled WGS sequence"/>
</dbReference>
<proteinExistence type="predicted"/>